<name>A0A6H0DZW5_9HYPH</name>
<feature type="compositionally biased region" description="Basic and acidic residues" evidence="1">
    <location>
        <begin position="10"/>
        <end position="21"/>
    </location>
</feature>
<gene>
    <name evidence="2" type="ORF">FQ775_24110</name>
</gene>
<proteinExistence type="predicted"/>
<organism evidence="2 3">
    <name type="scientific">Nitratireductor mangrovi</name>
    <dbReference type="NCBI Taxonomy" id="2599600"/>
    <lineage>
        <taxon>Bacteria</taxon>
        <taxon>Pseudomonadati</taxon>
        <taxon>Pseudomonadota</taxon>
        <taxon>Alphaproteobacteria</taxon>
        <taxon>Hyphomicrobiales</taxon>
        <taxon>Phyllobacteriaceae</taxon>
        <taxon>Nitratireductor</taxon>
    </lineage>
</organism>
<feature type="region of interest" description="Disordered" evidence="1">
    <location>
        <begin position="1"/>
        <end position="28"/>
    </location>
</feature>
<reference evidence="2" key="1">
    <citation type="submission" date="2020-04" db="EMBL/GenBank/DDBJ databases">
        <title>Nitratireductor sp. nov. isolated from mangrove soil.</title>
        <authorList>
            <person name="Ye Y."/>
        </authorList>
    </citation>
    <scope>NUCLEOTIDE SEQUENCE</scope>
    <source>
        <strain evidence="2">SY7</strain>
    </source>
</reference>
<protein>
    <submittedName>
        <fullName evidence="2">Uncharacterized protein</fullName>
    </submittedName>
</protein>
<evidence type="ECO:0000313" key="3">
    <source>
        <dbReference type="Proteomes" id="UP000321389"/>
    </source>
</evidence>
<accession>A0A6H0DZW5</accession>
<evidence type="ECO:0000313" key="2">
    <source>
        <dbReference type="EMBL" id="QIS94677.1"/>
    </source>
</evidence>
<dbReference type="EMBL" id="CP042301">
    <property type="protein sequence ID" value="QIS94677.1"/>
    <property type="molecule type" value="Genomic_DNA"/>
</dbReference>
<keyword evidence="3" id="KW-1185">Reference proteome</keyword>
<dbReference type="Proteomes" id="UP000321389">
    <property type="component" value="Chromosome"/>
</dbReference>
<dbReference type="KEGG" id="niy:FQ775_24110"/>
<dbReference type="AlphaFoldDB" id="A0A6H0DZW5"/>
<sequence>MKTTDTPKSQVDKFREAARELETDDSEERFDRLVKDVAKAPKPKDGDAEKK</sequence>
<evidence type="ECO:0000256" key="1">
    <source>
        <dbReference type="SAM" id="MobiDB-lite"/>
    </source>
</evidence>
<dbReference type="RefSeq" id="WP_167813062.1">
    <property type="nucleotide sequence ID" value="NZ_CP042301.2"/>
</dbReference>